<keyword evidence="5" id="KW-1185">Reference proteome</keyword>
<feature type="domain" description="Resolvase/invertase-type recombinase catalytic" evidence="2">
    <location>
        <begin position="7"/>
        <end position="157"/>
    </location>
</feature>
<dbReference type="Gene3D" id="3.40.50.1390">
    <property type="entry name" value="Resolvase, N-terminal catalytic domain"/>
    <property type="match status" value="1"/>
</dbReference>
<protein>
    <submittedName>
        <fullName evidence="4">Recombinase family protein</fullName>
    </submittedName>
</protein>
<evidence type="ECO:0000313" key="4">
    <source>
        <dbReference type="EMBL" id="MBM6877438.1"/>
    </source>
</evidence>
<dbReference type="SMART" id="SM00857">
    <property type="entry name" value="Resolvase"/>
    <property type="match status" value="1"/>
</dbReference>
<dbReference type="PANTHER" id="PTHR30461">
    <property type="entry name" value="DNA-INVERTASE FROM LAMBDOID PROPHAGE"/>
    <property type="match status" value="1"/>
</dbReference>
<organism evidence="4 5">
    <name type="scientific">Anaerotignum lactatifermentans</name>
    <dbReference type="NCBI Taxonomy" id="160404"/>
    <lineage>
        <taxon>Bacteria</taxon>
        <taxon>Bacillati</taxon>
        <taxon>Bacillota</taxon>
        <taxon>Clostridia</taxon>
        <taxon>Lachnospirales</taxon>
        <taxon>Anaerotignaceae</taxon>
        <taxon>Anaerotignum</taxon>
    </lineage>
</organism>
<evidence type="ECO:0000259" key="3">
    <source>
        <dbReference type="PROSITE" id="PS51737"/>
    </source>
</evidence>
<comment type="caution">
    <text evidence="4">The sequence shown here is derived from an EMBL/GenBank/DDBJ whole genome shotgun (WGS) entry which is preliminary data.</text>
</comment>
<dbReference type="EMBL" id="JACSNV010000005">
    <property type="protein sequence ID" value="MBM6877438.1"/>
    <property type="molecule type" value="Genomic_DNA"/>
</dbReference>
<dbReference type="InterPro" id="IPR006119">
    <property type="entry name" value="Resolv_N"/>
</dbReference>
<dbReference type="PROSITE" id="PS51737">
    <property type="entry name" value="RECOMBINASE_DNA_BIND"/>
    <property type="match status" value="1"/>
</dbReference>
<gene>
    <name evidence="4" type="ORF">H9X83_04620</name>
</gene>
<dbReference type="PROSITE" id="PS51736">
    <property type="entry name" value="RECOMBINASES_3"/>
    <property type="match status" value="1"/>
</dbReference>
<keyword evidence="1" id="KW-0175">Coiled coil</keyword>
<reference evidence="4 5" key="1">
    <citation type="journal article" date="2021" name="Sci. Rep.">
        <title>The distribution of antibiotic resistance genes in chicken gut microbiota commensals.</title>
        <authorList>
            <person name="Juricova H."/>
            <person name="Matiasovicova J."/>
            <person name="Kubasova T."/>
            <person name="Cejkova D."/>
            <person name="Rychlik I."/>
        </authorList>
    </citation>
    <scope>NUCLEOTIDE SEQUENCE [LARGE SCALE GENOMIC DNA]</scope>
    <source>
        <strain evidence="4 5">An431b</strain>
    </source>
</reference>
<proteinExistence type="predicted"/>
<evidence type="ECO:0000259" key="2">
    <source>
        <dbReference type="PROSITE" id="PS51736"/>
    </source>
</evidence>
<dbReference type="Pfam" id="PF07508">
    <property type="entry name" value="Recombinase"/>
    <property type="match status" value="1"/>
</dbReference>
<dbReference type="InterPro" id="IPR050639">
    <property type="entry name" value="SSR_resolvase"/>
</dbReference>
<dbReference type="InterPro" id="IPR011109">
    <property type="entry name" value="DNA_bind_recombinase_dom"/>
</dbReference>
<dbReference type="Proteomes" id="UP000729290">
    <property type="component" value="Unassembled WGS sequence"/>
</dbReference>
<dbReference type="Pfam" id="PF00239">
    <property type="entry name" value="Resolvase"/>
    <property type="match status" value="1"/>
</dbReference>
<evidence type="ECO:0000256" key="1">
    <source>
        <dbReference type="SAM" id="Coils"/>
    </source>
</evidence>
<feature type="coiled-coil region" evidence="1">
    <location>
        <begin position="400"/>
        <end position="434"/>
    </location>
</feature>
<dbReference type="Gene3D" id="3.90.1750.20">
    <property type="entry name" value="Putative Large Serine Recombinase, Chain B, Domain 2"/>
    <property type="match status" value="1"/>
</dbReference>
<dbReference type="SUPFAM" id="SSF53041">
    <property type="entry name" value="Resolvase-like"/>
    <property type="match status" value="1"/>
</dbReference>
<dbReference type="RefSeq" id="WP_205133527.1">
    <property type="nucleotide sequence ID" value="NZ_JACSNT010000006.1"/>
</dbReference>
<sequence>MNQAKKRCYLYTRVSTQMQVDGYSLDAQQDRLKKEAAHRSMQVVATFSDEGRSGKNTTGRPQFQEMMRRIQADNADRVNYVLVFKLSRFGRNAADVLNNLQIMQDFGVNLICVEDGIDSASAAGKILFPVLAGVAELERENIQAQTMAGRWQKAREGKWNGGQAPYGYRIEDGVLIIEESEAALVRLIFEKYVQSDMGINGVAKWLNENGYSKQARQNGIYSRISTTFVRGVLDNPVYAGKIAYGRRKSEKIEGTRNEYHTVKQAEYEIFDGKHEAIIPDDLWQAAQVKRGLNAYKREKRYSPEHAHILSGLVKCPVCGAPMYGVVNRKKKKDGSGEFYSDMWYYICKNTKTVSGQRCTYTKHIRQDDVNEQVRRVVQEALRNMDFTQDIMKSIGTDANLDALQAEVDTLAATKKKEERQKSKLLSKIMELDADDELYDEMYDDLQGLLRQRMKRISELDSKINQVSIAIQNAGSKAATAEEVYATMRIIVDMMDIMPERDEQEIMHALLDSVQIYPERQPNGLWIKSVRFKVPLEFDGVSSQDVIIDNDGNSLPNASNDESVVLMTRCGGQA</sequence>
<dbReference type="InterPro" id="IPR038109">
    <property type="entry name" value="DNA_bind_recomb_sf"/>
</dbReference>
<evidence type="ECO:0000313" key="5">
    <source>
        <dbReference type="Proteomes" id="UP000729290"/>
    </source>
</evidence>
<feature type="domain" description="Recombinase" evidence="3">
    <location>
        <begin position="165"/>
        <end position="298"/>
    </location>
</feature>
<dbReference type="PANTHER" id="PTHR30461:SF23">
    <property type="entry name" value="DNA RECOMBINASE-RELATED"/>
    <property type="match status" value="1"/>
</dbReference>
<dbReference type="CDD" id="cd00338">
    <property type="entry name" value="Ser_Recombinase"/>
    <property type="match status" value="1"/>
</dbReference>
<dbReference type="InterPro" id="IPR036162">
    <property type="entry name" value="Resolvase-like_N_sf"/>
</dbReference>
<dbReference type="InterPro" id="IPR025827">
    <property type="entry name" value="Zn_ribbon_recom_dom"/>
</dbReference>
<name>A0ABS2G9X6_9FIRM</name>
<accession>A0ABS2G9X6</accession>
<dbReference type="Pfam" id="PF13408">
    <property type="entry name" value="Zn_ribbon_recom"/>
    <property type="match status" value="1"/>
</dbReference>